<reference evidence="1 2" key="1">
    <citation type="journal article" date="2018" name="Front. Plant Sci.">
        <title>Red Clover (Trifolium pratense) and Zigzag Clover (T. medium) - A Picture of Genomic Similarities and Differences.</title>
        <authorList>
            <person name="Dluhosova J."/>
            <person name="Istvanek J."/>
            <person name="Nedelnik J."/>
            <person name="Repkova J."/>
        </authorList>
    </citation>
    <scope>NUCLEOTIDE SEQUENCE [LARGE SCALE GENOMIC DNA]</scope>
    <source>
        <strain evidence="2">cv. 10/8</strain>
        <tissue evidence="1">Leaf</tissue>
    </source>
</reference>
<feature type="non-terminal residue" evidence="1">
    <location>
        <position position="1"/>
    </location>
</feature>
<dbReference type="AlphaFoldDB" id="A0A392VDS5"/>
<keyword evidence="2" id="KW-1185">Reference proteome</keyword>
<comment type="caution">
    <text evidence="1">The sequence shown here is derived from an EMBL/GenBank/DDBJ whole genome shotgun (WGS) entry which is preliminary data.</text>
</comment>
<accession>A0A392VDS5</accession>
<proteinExistence type="predicted"/>
<sequence>EEEKDNFFDPLPPAPECRTVKFQPRVPKPKQKVVAQEVVAPVVAAPVVVAPVVATDPAPEEEFEQFIL</sequence>
<dbReference type="EMBL" id="LXQA011103522">
    <property type="protein sequence ID" value="MCI84965.1"/>
    <property type="molecule type" value="Genomic_DNA"/>
</dbReference>
<organism evidence="1 2">
    <name type="scientific">Trifolium medium</name>
    <dbReference type="NCBI Taxonomy" id="97028"/>
    <lineage>
        <taxon>Eukaryota</taxon>
        <taxon>Viridiplantae</taxon>
        <taxon>Streptophyta</taxon>
        <taxon>Embryophyta</taxon>
        <taxon>Tracheophyta</taxon>
        <taxon>Spermatophyta</taxon>
        <taxon>Magnoliopsida</taxon>
        <taxon>eudicotyledons</taxon>
        <taxon>Gunneridae</taxon>
        <taxon>Pentapetalae</taxon>
        <taxon>rosids</taxon>
        <taxon>fabids</taxon>
        <taxon>Fabales</taxon>
        <taxon>Fabaceae</taxon>
        <taxon>Papilionoideae</taxon>
        <taxon>50 kb inversion clade</taxon>
        <taxon>NPAAA clade</taxon>
        <taxon>Hologalegina</taxon>
        <taxon>IRL clade</taxon>
        <taxon>Trifolieae</taxon>
        <taxon>Trifolium</taxon>
    </lineage>
</organism>
<feature type="non-terminal residue" evidence="1">
    <location>
        <position position="68"/>
    </location>
</feature>
<dbReference type="Proteomes" id="UP000265520">
    <property type="component" value="Unassembled WGS sequence"/>
</dbReference>
<evidence type="ECO:0000313" key="2">
    <source>
        <dbReference type="Proteomes" id="UP000265520"/>
    </source>
</evidence>
<evidence type="ECO:0000313" key="1">
    <source>
        <dbReference type="EMBL" id="MCI84965.1"/>
    </source>
</evidence>
<protein>
    <submittedName>
        <fullName evidence="1">Uncharacterized protein</fullName>
    </submittedName>
</protein>
<name>A0A392VDS5_9FABA</name>